<dbReference type="AlphaFoldDB" id="A0A3P6SEI5"/>
<dbReference type="OMA" id="PNRFEAM"/>
<dbReference type="OrthoDB" id="5864063at2759"/>
<protein>
    <submittedName>
        <fullName evidence="2">Uncharacterized protein</fullName>
    </submittedName>
</protein>
<sequence length="669" mass="75743">MTKIFALNPNVKEGDEKPKELDAITVSSTTPQPTLYPVTLPISSIVAKKRCGPSRIVIVLLSLIAVSFLFYMIPHFYKRTHHVSNEVTVSGSTSWAQRLGRYGVEEEDTRIVPKLDSLNVPEKMSRMMDRSRAVIEDDRIIGNRDNEIITNDDEEVKQPANSIIPSRFEAMKAIATLLKIPGVQQVAIVQNNDKIPDNVVMRPEIAPDVPLVPQMEVKELELMNYRRAIREWLLRREMFRRRMLAELEREREEAAERKLSQIIMRLQLQQLQQQQQQQEQPEMEQLQSMLPALSFARMHIVQPPVMWMNGAQPSAETNQPVLSQLTMIPRIPPMHFYMIPKQQQQQPAIIPIKLMPPQNMNKEEAVIQPIGSNSEKLSTTPLQIRDDTINRLDLEQKKVAVPVVNQPIPITLDGTPDRDTIFKELRSRAQMQQMSQQPVLPAALIPPSVPNVVPPAQINSDEIFRELQHRALRMQIEQDRVLAEQREEKENVDTEVPVLMIGDTFPKQSLETVAEQTSEEISGATSAANIETTRMGNSSESLSTSSNFFDKGIHDSEITNFSHKGEEITLKNDDDKIDRQPSAEDDTFGDVPGVANEEVGLVIKPDETLPQINFIQELATSETPVPMDTSERNHSELFKSAVFQGKSGDRDGGDMLGTRIRLLETPQIQ</sequence>
<name>A0A3P6SEI5_LITSI</name>
<evidence type="ECO:0000313" key="2">
    <source>
        <dbReference type="EMBL" id="VDK70617.1"/>
    </source>
</evidence>
<keyword evidence="1" id="KW-0812">Transmembrane</keyword>
<dbReference type="Proteomes" id="UP000277928">
    <property type="component" value="Unassembled WGS sequence"/>
</dbReference>
<organism evidence="2 3">
    <name type="scientific">Litomosoides sigmodontis</name>
    <name type="common">Filarial nematode worm</name>
    <dbReference type="NCBI Taxonomy" id="42156"/>
    <lineage>
        <taxon>Eukaryota</taxon>
        <taxon>Metazoa</taxon>
        <taxon>Ecdysozoa</taxon>
        <taxon>Nematoda</taxon>
        <taxon>Chromadorea</taxon>
        <taxon>Rhabditida</taxon>
        <taxon>Spirurina</taxon>
        <taxon>Spiruromorpha</taxon>
        <taxon>Filarioidea</taxon>
        <taxon>Onchocercidae</taxon>
        <taxon>Litomosoides</taxon>
    </lineage>
</organism>
<proteinExistence type="predicted"/>
<evidence type="ECO:0000313" key="3">
    <source>
        <dbReference type="Proteomes" id="UP000277928"/>
    </source>
</evidence>
<feature type="transmembrane region" description="Helical" evidence="1">
    <location>
        <begin position="56"/>
        <end position="77"/>
    </location>
</feature>
<keyword evidence="1" id="KW-1133">Transmembrane helix</keyword>
<gene>
    <name evidence="2" type="ORF">NLS_LOCUS1164</name>
</gene>
<dbReference type="EMBL" id="UYRX01000038">
    <property type="protein sequence ID" value="VDK70617.1"/>
    <property type="molecule type" value="Genomic_DNA"/>
</dbReference>
<keyword evidence="1" id="KW-0472">Membrane</keyword>
<reference evidence="2 3" key="1">
    <citation type="submission" date="2018-08" db="EMBL/GenBank/DDBJ databases">
        <authorList>
            <person name="Laetsch R D."/>
            <person name="Stevens L."/>
            <person name="Kumar S."/>
            <person name="Blaxter L. M."/>
        </authorList>
    </citation>
    <scope>NUCLEOTIDE SEQUENCE [LARGE SCALE GENOMIC DNA]</scope>
</reference>
<evidence type="ECO:0000256" key="1">
    <source>
        <dbReference type="SAM" id="Phobius"/>
    </source>
</evidence>
<accession>A0A3P6SEI5</accession>
<keyword evidence="3" id="KW-1185">Reference proteome</keyword>